<dbReference type="EMBL" id="KV923582">
    <property type="protein sequence ID" value="PIN96797.1"/>
    <property type="molecule type" value="Genomic_DNA"/>
</dbReference>
<dbReference type="GO" id="GO:0060628">
    <property type="term" value="P:regulation of ER to Golgi vesicle-mediated transport"/>
    <property type="evidence" value="ECO:0007669"/>
    <property type="project" value="TreeGrafter"/>
</dbReference>
<dbReference type="OrthoDB" id="2189254at2759"/>
<name>A0A2G9P0E4_AQUCT</name>
<proteinExistence type="predicted"/>
<dbReference type="GO" id="GO:0006890">
    <property type="term" value="P:retrograde vesicle-mediated transport, Golgi to endoplasmic reticulum"/>
    <property type="evidence" value="ECO:0007669"/>
    <property type="project" value="InterPro"/>
</dbReference>
<evidence type="ECO:0000313" key="2">
    <source>
        <dbReference type="Proteomes" id="UP000228934"/>
    </source>
</evidence>
<evidence type="ECO:0000313" key="1">
    <source>
        <dbReference type="EMBL" id="PIN96797.1"/>
    </source>
</evidence>
<reference evidence="2" key="1">
    <citation type="journal article" date="2017" name="Nat. Commun.">
        <title>The North American bullfrog draft genome provides insight into hormonal regulation of long noncoding RNA.</title>
        <authorList>
            <person name="Hammond S.A."/>
            <person name="Warren R.L."/>
            <person name="Vandervalk B.P."/>
            <person name="Kucuk E."/>
            <person name="Khan H."/>
            <person name="Gibb E.A."/>
            <person name="Pandoh P."/>
            <person name="Kirk H."/>
            <person name="Zhao Y."/>
            <person name="Jones M."/>
            <person name="Mungall A.J."/>
            <person name="Coope R."/>
            <person name="Pleasance S."/>
            <person name="Moore R.A."/>
            <person name="Holt R.A."/>
            <person name="Round J.M."/>
            <person name="Ohora S."/>
            <person name="Walle B.V."/>
            <person name="Veldhoen N."/>
            <person name="Helbing C.C."/>
            <person name="Birol I."/>
        </authorList>
    </citation>
    <scope>NUCLEOTIDE SEQUENCE [LARGE SCALE GENOMIC DNA]</scope>
</reference>
<dbReference type="PANTHER" id="PTHR13520:SF0">
    <property type="entry name" value="RAD50-INTERACTING PROTEIN 1"/>
    <property type="match status" value="1"/>
</dbReference>
<accession>A0A2G9P0E4</accession>
<protein>
    <submittedName>
        <fullName evidence="1">Uncharacterized protein</fullName>
    </submittedName>
</protein>
<sequence>MFRNLFPLFSHYCKRPENYFKHVKEACIILNLGMGPALLLRDVLQSAPHNGDSTDINSNVPSSAAALNELGIYKLAPQDVEILFHLRTNWPNTGK</sequence>
<organism evidence="1 2">
    <name type="scientific">Aquarana catesbeiana</name>
    <name type="common">American bullfrog</name>
    <name type="synonym">Rana catesbeiana</name>
    <dbReference type="NCBI Taxonomy" id="8400"/>
    <lineage>
        <taxon>Eukaryota</taxon>
        <taxon>Metazoa</taxon>
        <taxon>Chordata</taxon>
        <taxon>Craniata</taxon>
        <taxon>Vertebrata</taxon>
        <taxon>Euteleostomi</taxon>
        <taxon>Amphibia</taxon>
        <taxon>Batrachia</taxon>
        <taxon>Anura</taxon>
        <taxon>Neobatrachia</taxon>
        <taxon>Ranoidea</taxon>
        <taxon>Ranidae</taxon>
        <taxon>Aquarana</taxon>
    </lineage>
</organism>
<dbReference type="GO" id="GO:0070939">
    <property type="term" value="C:Dsl1/NZR complex"/>
    <property type="evidence" value="ECO:0007669"/>
    <property type="project" value="InterPro"/>
</dbReference>
<dbReference type="InterPro" id="IPR007528">
    <property type="entry name" value="RINT1_Tip20"/>
</dbReference>
<dbReference type="Pfam" id="PF04437">
    <property type="entry name" value="RINT1_TIP1"/>
    <property type="match status" value="1"/>
</dbReference>
<gene>
    <name evidence="1" type="ORF">AB205_0108120</name>
</gene>
<dbReference type="PANTHER" id="PTHR13520">
    <property type="entry name" value="RAD50-INTERACTING PROTEIN 1 RINT-1"/>
    <property type="match status" value="1"/>
</dbReference>
<dbReference type="GO" id="GO:0006888">
    <property type="term" value="P:endoplasmic reticulum to Golgi vesicle-mediated transport"/>
    <property type="evidence" value="ECO:0007669"/>
    <property type="project" value="InterPro"/>
</dbReference>
<dbReference type="PROSITE" id="PS51386">
    <property type="entry name" value="RINT1_TIP20"/>
    <property type="match status" value="1"/>
</dbReference>
<keyword evidence="2" id="KW-1185">Reference proteome</keyword>
<dbReference type="AlphaFoldDB" id="A0A2G9P0E4"/>
<dbReference type="Proteomes" id="UP000228934">
    <property type="component" value="Unassembled WGS sequence"/>
</dbReference>